<name>A0A9D2U6B5_9FIRM</name>
<protein>
    <submittedName>
        <fullName evidence="1">Uncharacterized protein</fullName>
    </submittedName>
</protein>
<gene>
    <name evidence="1" type="ORF">H9913_12595</name>
</gene>
<organism evidence="1 2">
    <name type="scientific">Candidatus Blautia stercoripullorum</name>
    <dbReference type="NCBI Taxonomy" id="2838502"/>
    <lineage>
        <taxon>Bacteria</taxon>
        <taxon>Bacillati</taxon>
        <taxon>Bacillota</taxon>
        <taxon>Clostridia</taxon>
        <taxon>Lachnospirales</taxon>
        <taxon>Lachnospiraceae</taxon>
        <taxon>Blautia</taxon>
    </lineage>
</organism>
<proteinExistence type="predicted"/>
<dbReference type="EMBL" id="DWUX01000218">
    <property type="protein sequence ID" value="HJD40849.1"/>
    <property type="molecule type" value="Genomic_DNA"/>
</dbReference>
<evidence type="ECO:0000313" key="1">
    <source>
        <dbReference type="EMBL" id="HJD40849.1"/>
    </source>
</evidence>
<dbReference type="AlphaFoldDB" id="A0A9D2U6B5"/>
<reference evidence="1" key="2">
    <citation type="submission" date="2021-04" db="EMBL/GenBank/DDBJ databases">
        <authorList>
            <person name="Gilroy R."/>
        </authorList>
    </citation>
    <scope>NUCLEOTIDE SEQUENCE</scope>
    <source>
        <strain evidence="1">ChiW19-6364</strain>
    </source>
</reference>
<sequence length="64" mass="7760">MKETAPEREFLKQFEEKVKKQAEEKQEREDVYVRLARQSIETYVRTGEKMAFPEELPEELDRLV</sequence>
<comment type="caution">
    <text evidence="1">The sequence shown here is derived from an EMBL/GenBank/DDBJ whole genome shotgun (WGS) entry which is preliminary data.</text>
</comment>
<evidence type="ECO:0000313" key="2">
    <source>
        <dbReference type="Proteomes" id="UP000823850"/>
    </source>
</evidence>
<dbReference type="Proteomes" id="UP000823850">
    <property type="component" value="Unassembled WGS sequence"/>
</dbReference>
<reference evidence="1" key="1">
    <citation type="journal article" date="2021" name="PeerJ">
        <title>Extensive microbial diversity within the chicken gut microbiome revealed by metagenomics and culture.</title>
        <authorList>
            <person name="Gilroy R."/>
            <person name="Ravi A."/>
            <person name="Getino M."/>
            <person name="Pursley I."/>
            <person name="Horton D.L."/>
            <person name="Alikhan N.F."/>
            <person name="Baker D."/>
            <person name="Gharbi K."/>
            <person name="Hall N."/>
            <person name="Watson M."/>
            <person name="Adriaenssens E.M."/>
            <person name="Foster-Nyarko E."/>
            <person name="Jarju S."/>
            <person name="Secka A."/>
            <person name="Antonio M."/>
            <person name="Oren A."/>
            <person name="Chaudhuri R.R."/>
            <person name="La Ragione R."/>
            <person name="Hildebrand F."/>
            <person name="Pallen M.J."/>
        </authorList>
    </citation>
    <scope>NUCLEOTIDE SEQUENCE</scope>
    <source>
        <strain evidence="1">ChiW19-6364</strain>
    </source>
</reference>
<accession>A0A9D2U6B5</accession>